<dbReference type="RefSeq" id="WP_145072210.1">
    <property type="nucleotide sequence ID" value="NZ_JACIIY010000005.1"/>
</dbReference>
<evidence type="ECO:0000313" key="2">
    <source>
        <dbReference type="EMBL" id="TWH96002.1"/>
    </source>
</evidence>
<feature type="chain" id="PRO_5022210344" evidence="1">
    <location>
        <begin position="20"/>
        <end position="168"/>
    </location>
</feature>
<sequence>MATLTSKIALSVAANLAAALDVGTGAHEVAFGPTYVLQNGTGANQANELWADTRTIAASGSEDLDLSGGVSDIFGTSLAFTKIKALVVVAAAANTNDVVVGGAAANAIASVFGDVSDTIRVKPGGMVALVAPDAAGYALTAGTADLLKVANSGAGSAVSFTIVVIGVV</sequence>
<proteinExistence type="predicted"/>
<dbReference type="AlphaFoldDB" id="A0A562KKV4"/>
<gene>
    <name evidence="2" type="ORF">IQ35_01091</name>
</gene>
<organism evidence="2 3">
    <name type="scientific">Sphingobium wenxiniae (strain DSM 21828 / CGMCC 1.7748 / JZ-1)</name>
    <dbReference type="NCBI Taxonomy" id="595605"/>
    <lineage>
        <taxon>Bacteria</taxon>
        <taxon>Pseudomonadati</taxon>
        <taxon>Pseudomonadota</taxon>
        <taxon>Alphaproteobacteria</taxon>
        <taxon>Sphingomonadales</taxon>
        <taxon>Sphingomonadaceae</taxon>
        <taxon>Sphingobium</taxon>
    </lineage>
</organism>
<feature type="signal peptide" evidence="1">
    <location>
        <begin position="1"/>
        <end position="19"/>
    </location>
</feature>
<dbReference type="EMBL" id="VLKK01000003">
    <property type="protein sequence ID" value="TWH96002.1"/>
    <property type="molecule type" value="Genomic_DNA"/>
</dbReference>
<protein>
    <submittedName>
        <fullName evidence="2">Uncharacterized protein</fullName>
    </submittedName>
</protein>
<keyword evidence="1" id="KW-0732">Signal</keyword>
<evidence type="ECO:0000313" key="3">
    <source>
        <dbReference type="Proteomes" id="UP000316624"/>
    </source>
</evidence>
<dbReference type="Proteomes" id="UP000316624">
    <property type="component" value="Unassembled WGS sequence"/>
</dbReference>
<evidence type="ECO:0000256" key="1">
    <source>
        <dbReference type="SAM" id="SignalP"/>
    </source>
</evidence>
<comment type="caution">
    <text evidence="2">The sequence shown here is derived from an EMBL/GenBank/DDBJ whole genome shotgun (WGS) entry which is preliminary data.</text>
</comment>
<reference evidence="2 3" key="1">
    <citation type="journal article" date="2015" name="Stand. Genomic Sci.">
        <title>Genomic Encyclopedia of Bacterial and Archaeal Type Strains, Phase III: the genomes of soil and plant-associated and newly described type strains.</title>
        <authorList>
            <person name="Whitman W.B."/>
            <person name="Woyke T."/>
            <person name="Klenk H.P."/>
            <person name="Zhou Y."/>
            <person name="Lilburn T.G."/>
            <person name="Beck B.J."/>
            <person name="De Vos P."/>
            <person name="Vandamme P."/>
            <person name="Eisen J.A."/>
            <person name="Garrity G."/>
            <person name="Hugenholtz P."/>
            <person name="Kyrpides N.C."/>
        </authorList>
    </citation>
    <scope>NUCLEOTIDE SEQUENCE [LARGE SCALE GENOMIC DNA]</scope>
    <source>
        <strain evidence="2 3">CGMCC 1.7748</strain>
    </source>
</reference>
<name>A0A562KKV4_SPHWJ</name>
<keyword evidence="3" id="KW-1185">Reference proteome</keyword>
<accession>A0A562KKV4</accession>